<keyword evidence="10" id="KW-1185">Reference proteome</keyword>
<evidence type="ECO:0000256" key="2">
    <source>
        <dbReference type="ARBA" id="ARBA00009773"/>
    </source>
</evidence>
<evidence type="ECO:0000256" key="7">
    <source>
        <dbReference type="ARBA" id="ARBA00023136"/>
    </source>
</evidence>
<proteinExistence type="inferred from homology"/>
<feature type="transmembrane region" description="Helical" evidence="8">
    <location>
        <begin position="336"/>
        <end position="354"/>
    </location>
</feature>
<feature type="transmembrane region" description="Helical" evidence="8">
    <location>
        <begin position="5"/>
        <end position="24"/>
    </location>
</feature>
<dbReference type="Pfam" id="PF01594">
    <property type="entry name" value="AI-2E_transport"/>
    <property type="match status" value="1"/>
</dbReference>
<feature type="transmembrane region" description="Helical" evidence="8">
    <location>
        <begin position="30"/>
        <end position="51"/>
    </location>
</feature>
<organism evidence="9 10">
    <name type="scientific">Holtiella tumoricola</name>
    <dbReference type="NCBI Taxonomy" id="3018743"/>
    <lineage>
        <taxon>Bacteria</taxon>
        <taxon>Bacillati</taxon>
        <taxon>Bacillota</taxon>
        <taxon>Clostridia</taxon>
        <taxon>Lachnospirales</taxon>
        <taxon>Cellulosilyticaceae</taxon>
        <taxon>Holtiella</taxon>
    </lineage>
</organism>
<sequence>MTYLIITFTSISFYFILLNFNWVTNGIHKIMDILNPFILGIAMAYLFWRPLRCIERYLDKYVFRQKVAKHFIRVVGVIVLYLIVLLGLVSLFSFVLPQIIQSLDILYQKIPEFFKGFEASLNTLLLQNGIEGNAYQVISDFIGDISGMILQITGKVIPVLVDVSFKLTSVVLNTFLATVVSIYLLVDKERFFARNRKLMHAVLPGKIIEHIGLVMDIFDDTFGRYFVGQMTDALIVGSLCFVAMNLCGFEFSLLISVIVTCTNVIPYLGPFIGAVPGIFIILMTGGPVQALGFGIMIFILQQIDGNILVPKIIGDSIGVSGFWVLVAIMLGGGLFGFIGVLLGVPTLSVVFKLLKMYAENRLRKKDKPIETEAYIEKRT</sequence>
<evidence type="ECO:0000313" key="10">
    <source>
        <dbReference type="Proteomes" id="UP001169242"/>
    </source>
</evidence>
<comment type="subcellular location">
    <subcellularLocation>
        <location evidence="1">Cell membrane</location>
        <topology evidence="1">Multi-pass membrane protein</topology>
    </subcellularLocation>
</comment>
<feature type="transmembrane region" description="Helical" evidence="8">
    <location>
        <begin position="312"/>
        <end position="330"/>
    </location>
</feature>
<keyword evidence="5 8" id="KW-0812">Transmembrane</keyword>
<feature type="transmembrane region" description="Helical" evidence="8">
    <location>
        <begin position="167"/>
        <end position="186"/>
    </location>
</feature>
<keyword evidence="3" id="KW-0813">Transport</keyword>
<dbReference type="EMBL" id="JAQIFT010000069">
    <property type="protein sequence ID" value="MDA3733960.1"/>
    <property type="molecule type" value="Genomic_DNA"/>
</dbReference>
<evidence type="ECO:0000256" key="4">
    <source>
        <dbReference type="ARBA" id="ARBA00022475"/>
    </source>
</evidence>
<evidence type="ECO:0000256" key="5">
    <source>
        <dbReference type="ARBA" id="ARBA00022692"/>
    </source>
</evidence>
<dbReference type="GO" id="GO:0055085">
    <property type="term" value="P:transmembrane transport"/>
    <property type="evidence" value="ECO:0007669"/>
    <property type="project" value="TreeGrafter"/>
</dbReference>
<dbReference type="AlphaFoldDB" id="A0AA42DRU9"/>
<dbReference type="InterPro" id="IPR002549">
    <property type="entry name" value="AI-2E-like"/>
</dbReference>
<name>A0AA42DRU9_9FIRM</name>
<dbReference type="PANTHER" id="PTHR21716:SF53">
    <property type="entry name" value="PERMEASE PERM-RELATED"/>
    <property type="match status" value="1"/>
</dbReference>
<dbReference type="Proteomes" id="UP001169242">
    <property type="component" value="Unassembled WGS sequence"/>
</dbReference>
<reference evidence="9" key="1">
    <citation type="journal article" date="2023" name="Int. J. Syst. Evol. Microbiol.">
        <title>&lt;i&gt;Holtiella tumoricola&lt;/i&gt; gen. nov. sp. nov., isolated from a human clinical sample.</title>
        <authorList>
            <person name="Allen-Vercoe E."/>
            <person name="Daigneault M.C."/>
            <person name="Vancuren S.J."/>
            <person name="Cochrane K."/>
            <person name="O'Neal L.L."/>
            <person name="Sankaranarayanan K."/>
            <person name="Lawson P.A."/>
        </authorList>
    </citation>
    <scope>NUCLEOTIDE SEQUENCE</scope>
    <source>
        <strain evidence="9">CC70A</strain>
    </source>
</reference>
<evidence type="ECO:0000313" key="9">
    <source>
        <dbReference type="EMBL" id="MDA3733960.1"/>
    </source>
</evidence>
<gene>
    <name evidence="9" type="ORF">PBV87_21020</name>
</gene>
<accession>A0AA42DRU9</accession>
<keyword evidence="7 8" id="KW-0472">Membrane</keyword>
<keyword evidence="4" id="KW-1003">Cell membrane</keyword>
<evidence type="ECO:0000256" key="6">
    <source>
        <dbReference type="ARBA" id="ARBA00022989"/>
    </source>
</evidence>
<protein>
    <submittedName>
        <fullName evidence="9">AI-2E family transporter</fullName>
    </submittedName>
</protein>
<comment type="caution">
    <text evidence="9">The sequence shown here is derived from an EMBL/GenBank/DDBJ whole genome shotgun (WGS) entry which is preliminary data.</text>
</comment>
<keyword evidence="6 8" id="KW-1133">Transmembrane helix</keyword>
<evidence type="ECO:0000256" key="8">
    <source>
        <dbReference type="SAM" id="Phobius"/>
    </source>
</evidence>
<evidence type="ECO:0000256" key="3">
    <source>
        <dbReference type="ARBA" id="ARBA00022448"/>
    </source>
</evidence>
<feature type="transmembrane region" description="Helical" evidence="8">
    <location>
        <begin position="71"/>
        <end position="96"/>
    </location>
</feature>
<dbReference type="RefSeq" id="WP_271013625.1">
    <property type="nucleotide sequence ID" value="NZ_JAQIFT010000069.1"/>
</dbReference>
<dbReference type="PANTHER" id="PTHR21716">
    <property type="entry name" value="TRANSMEMBRANE PROTEIN"/>
    <property type="match status" value="1"/>
</dbReference>
<feature type="transmembrane region" description="Helical" evidence="8">
    <location>
        <begin position="271"/>
        <end position="300"/>
    </location>
</feature>
<comment type="similarity">
    <text evidence="2">Belongs to the autoinducer-2 exporter (AI-2E) (TC 2.A.86) family.</text>
</comment>
<dbReference type="GO" id="GO:0005886">
    <property type="term" value="C:plasma membrane"/>
    <property type="evidence" value="ECO:0007669"/>
    <property type="project" value="UniProtKB-SubCell"/>
</dbReference>
<evidence type="ECO:0000256" key="1">
    <source>
        <dbReference type="ARBA" id="ARBA00004651"/>
    </source>
</evidence>